<dbReference type="Proteomes" id="UP001501523">
    <property type="component" value="Unassembled WGS sequence"/>
</dbReference>
<evidence type="ECO:0000313" key="3">
    <source>
        <dbReference type="Proteomes" id="UP001501523"/>
    </source>
</evidence>
<reference evidence="2 3" key="1">
    <citation type="journal article" date="2019" name="Int. J. Syst. Evol. Microbiol.">
        <title>The Global Catalogue of Microorganisms (GCM) 10K type strain sequencing project: providing services to taxonomists for standard genome sequencing and annotation.</title>
        <authorList>
            <consortium name="The Broad Institute Genomics Platform"/>
            <consortium name="The Broad Institute Genome Sequencing Center for Infectious Disease"/>
            <person name="Wu L."/>
            <person name="Ma J."/>
        </authorList>
    </citation>
    <scope>NUCLEOTIDE SEQUENCE [LARGE SCALE GENOMIC DNA]</scope>
    <source>
        <strain evidence="2 3">JCM 15421</strain>
    </source>
</reference>
<sequence>MALGGITGDLRADPPLQSAQGHTEQAAAPTIAVVTLHAAGEEADPDIVPAPGAGPGIAFDELPREIGVRVRVLTRGEHVHVGMVRAADARHVTLSVSQRGGSATYVLSRDQIERIDPG</sequence>
<keyword evidence="3" id="KW-1185">Reference proteome</keyword>
<evidence type="ECO:0000256" key="1">
    <source>
        <dbReference type="SAM" id="MobiDB-lite"/>
    </source>
</evidence>
<feature type="region of interest" description="Disordered" evidence="1">
    <location>
        <begin position="1"/>
        <end position="26"/>
    </location>
</feature>
<evidence type="ECO:0008006" key="4">
    <source>
        <dbReference type="Google" id="ProtNLM"/>
    </source>
</evidence>
<name>A0ABN1IKC3_9GAMM</name>
<gene>
    <name evidence="2" type="ORF">GCM10009105_22290</name>
</gene>
<accession>A0ABN1IKC3</accession>
<proteinExistence type="predicted"/>
<evidence type="ECO:0000313" key="2">
    <source>
        <dbReference type="EMBL" id="GAA0716148.1"/>
    </source>
</evidence>
<dbReference type="EMBL" id="BAAAEU010000010">
    <property type="protein sequence ID" value="GAA0716148.1"/>
    <property type="molecule type" value="Genomic_DNA"/>
</dbReference>
<organism evidence="2 3">
    <name type="scientific">Dokdonella soli</name>
    <dbReference type="NCBI Taxonomy" id="529810"/>
    <lineage>
        <taxon>Bacteria</taxon>
        <taxon>Pseudomonadati</taxon>
        <taxon>Pseudomonadota</taxon>
        <taxon>Gammaproteobacteria</taxon>
        <taxon>Lysobacterales</taxon>
        <taxon>Rhodanobacteraceae</taxon>
        <taxon>Dokdonella</taxon>
    </lineage>
</organism>
<comment type="caution">
    <text evidence="2">The sequence shown here is derived from an EMBL/GenBank/DDBJ whole genome shotgun (WGS) entry which is preliminary data.</text>
</comment>
<protein>
    <recommendedName>
        <fullName evidence="4">Ferrous iron transport protein A</fullName>
    </recommendedName>
</protein>